<keyword evidence="4" id="KW-1185">Reference proteome</keyword>
<dbReference type="GO" id="GO:0005737">
    <property type="term" value="C:cytoplasm"/>
    <property type="evidence" value="ECO:0007669"/>
    <property type="project" value="TreeGrafter"/>
</dbReference>
<dbReference type="PANTHER" id="PTHR48104">
    <property type="entry name" value="METACASPASE-4"/>
    <property type="match status" value="1"/>
</dbReference>
<reference evidence="3 4" key="1">
    <citation type="submission" date="2014-04" db="EMBL/GenBank/DDBJ databases">
        <authorList>
            <consortium name="DOE Joint Genome Institute"/>
            <person name="Kuo A."/>
            <person name="Zuccaro A."/>
            <person name="Kohler A."/>
            <person name="Nagy L.G."/>
            <person name="Floudas D."/>
            <person name="Copeland A."/>
            <person name="Barry K.W."/>
            <person name="Cichocki N."/>
            <person name="Veneault-Fourrey C."/>
            <person name="LaButti K."/>
            <person name="Lindquist E.A."/>
            <person name="Lipzen A."/>
            <person name="Lundell T."/>
            <person name="Morin E."/>
            <person name="Murat C."/>
            <person name="Sun H."/>
            <person name="Tunlid A."/>
            <person name="Henrissat B."/>
            <person name="Grigoriev I.V."/>
            <person name="Hibbett D.S."/>
            <person name="Martin F."/>
            <person name="Nordberg H.P."/>
            <person name="Cantor M.N."/>
            <person name="Hua S.X."/>
        </authorList>
    </citation>
    <scope>NUCLEOTIDE SEQUENCE [LARGE SCALE GENOMIC DNA]</scope>
    <source>
        <strain evidence="3 4">MAFF 305830</strain>
    </source>
</reference>
<dbReference type="HOGENOM" id="CLU_011935_1_0_1"/>
<dbReference type="InterPro" id="IPR050452">
    <property type="entry name" value="Metacaspase"/>
</dbReference>
<dbReference type="Gene3D" id="3.40.50.1460">
    <property type="match status" value="1"/>
</dbReference>
<dbReference type="Pfam" id="PF00656">
    <property type="entry name" value="Peptidase_C14"/>
    <property type="match status" value="1"/>
</dbReference>
<accession>A0A0C3B424</accession>
<dbReference type="OrthoDB" id="3223806at2759"/>
<name>A0A0C3B424_SERVB</name>
<evidence type="ECO:0000313" key="3">
    <source>
        <dbReference type="EMBL" id="KIM26231.1"/>
    </source>
</evidence>
<dbReference type="GO" id="GO:0006508">
    <property type="term" value="P:proteolysis"/>
    <property type="evidence" value="ECO:0007669"/>
    <property type="project" value="InterPro"/>
</dbReference>
<protein>
    <recommendedName>
        <fullName evidence="2">Peptidase C14 caspase domain-containing protein</fullName>
    </recommendedName>
</protein>
<dbReference type="InterPro" id="IPR011600">
    <property type="entry name" value="Pept_C14_caspase"/>
</dbReference>
<evidence type="ECO:0000313" key="4">
    <source>
        <dbReference type="Proteomes" id="UP000054097"/>
    </source>
</evidence>
<dbReference type="GO" id="GO:0004197">
    <property type="term" value="F:cysteine-type endopeptidase activity"/>
    <property type="evidence" value="ECO:0007669"/>
    <property type="project" value="InterPro"/>
</dbReference>
<gene>
    <name evidence="3" type="ORF">M408DRAFT_25451</name>
</gene>
<comment type="similarity">
    <text evidence="1">Belongs to the peptidase C14B family.</text>
</comment>
<dbReference type="PANTHER" id="PTHR48104:SF30">
    <property type="entry name" value="METACASPASE-1"/>
    <property type="match status" value="1"/>
</dbReference>
<evidence type="ECO:0000256" key="1">
    <source>
        <dbReference type="ARBA" id="ARBA00009005"/>
    </source>
</evidence>
<reference evidence="4" key="2">
    <citation type="submission" date="2015-01" db="EMBL/GenBank/DDBJ databases">
        <title>Evolutionary Origins and Diversification of the Mycorrhizal Mutualists.</title>
        <authorList>
            <consortium name="DOE Joint Genome Institute"/>
            <consortium name="Mycorrhizal Genomics Consortium"/>
            <person name="Kohler A."/>
            <person name="Kuo A."/>
            <person name="Nagy L.G."/>
            <person name="Floudas D."/>
            <person name="Copeland A."/>
            <person name="Barry K.W."/>
            <person name="Cichocki N."/>
            <person name="Veneault-Fourrey C."/>
            <person name="LaButti K."/>
            <person name="Lindquist E.A."/>
            <person name="Lipzen A."/>
            <person name="Lundell T."/>
            <person name="Morin E."/>
            <person name="Murat C."/>
            <person name="Riley R."/>
            <person name="Ohm R."/>
            <person name="Sun H."/>
            <person name="Tunlid A."/>
            <person name="Henrissat B."/>
            <person name="Grigoriev I.V."/>
            <person name="Hibbett D.S."/>
            <person name="Martin F."/>
        </authorList>
    </citation>
    <scope>NUCLEOTIDE SEQUENCE [LARGE SCALE GENOMIC DNA]</scope>
    <source>
        <strain evidence="4">MAFF 305830</strain>
    </source>
</reference>
<organism evidence="3 4">
    <name type="scientific">Serendipita vermifera MAFF 305830</name>
    <dbReference type="NCBI Taxonomy" id="933852"/>
    <lineage>
        <taxon>Eukaryota</taxon>
        <taxon>Fungi</taxon>
        <taxon>Dikarya</taxon>
        <taxon>Basidiomycota</taxon>
        <taxon>Agaricomycotina</taxon>
        <taxon>Agaricomycetes</taxon>
        <taxon>Sebacinales</taxon>
        <taxon>Serendipitaceae</taxon>
        <taxon>Serendipita</taxon>
    </lineage>
</organism>
<proteinExistence type="inferred from homology"/>
<dbReference type="Proteomes" id="UP000054097">
    <property type="component" value="Unassembled WGS sequence"/>
</dbReference>
<feature type="domain" description="Peptidase C14 caspase" evidence="2">
    <location>
        <begin position="15"/>
        <end position="249"/>
    </location>
</feature>
<sequence length="686" mass="76806">MTSSAPRPIKVPKLRAVLIGINQYASEAIQSLDGAVADTVEMRKYLMNDLGVPLSQIKILHDSQATREEIIQAIKNLSSKRDADEHFQEDVDKKGDPFLIYFAGHGAEVKRTTDQELGEQKMRMILPYDYGQRLGDSRVQGIPGYEFNGYLERLSKTQGDNITVILDCCHSGSGTRHGTDNRKVRSSKIEGFIDSRKGTRGSEVAEDFLHMGLMSHVLLAACSPNGKAKEDQGRGEFTSRLLEATIATGGKITYSNLVKLVAIPGQIPQCEGANKSRFLWNSIAINHPHFNVSQRENSFIVEAGFVHGIPKNSEFTIYRKGDDHPSRLIVQSTDLTTSTLVSMSGSGTASTMDTEPHAFVLLRRVGEEGDFRLHIRDTELCQSFREYEEAQKDHHLWNIALGKEGARLALSIEQDYVAFEILNPSVTVFGLHRIPFRVKRTILASVIQCAAHFDWHLRRDVSSEVATFHESVHLEFTKIFKRNGRLEPDKSNLNIKNRIDIVVGKDKYGIKLVNKSDIDLYPYLFFFDCSDLSIKCYYDSPMAKAIEGNAPLLAHGALTIGYSASGWAPWSYSLRQAKSTENELIMHDGQDVDVGFLKLFLSSGPLDLSHLVQCSPFKPSSQPVGRESTTEAYESVDFCETRIIPLVQRMESAEDHGALVQRMEPAEGHGEDSKFSKFWRKWVPCV</sequence>
<dbReference type="EMBL" id="KN824307">
    <property type="protein sequence ID" value="KIM26231.1"/>
    <property type="molecule type" value="Genomic_DNA"/>
</dbReference>
<dbReference type="AlphaFoldDB" id="A0A0C3B424"/>
<evidence type="ECO:0000259" key="2">
    <source>
        <dbReference type="Pfam" id="PF00656"/>
    </source>
</evidence>